<dbReference type="Proteomes" id="UP000187404">
    <property type="component" value="Unassembled WGS sequence"/>
</dbReference>
<evidence type="ECO:0000259" key="12">
    <source>
        <dbReference type="PROSITE" id="PS51721"/>
    </source>
</evidence>
<feature type="domain" description="CP-type G" evidence="12">
    <location>
        <begin position="62"/>
        <end position="219"/>
    </location>
</feature>
<dbReference type="CDD" id="cd01854">
    <property type="entry name" value="YjeQ_EngC"/>
    <property type="match status" value="1"/>
</dbReference>
<evidence type="ECO:0000313" key="14">
    <source>
        <dbReference type="Proteomes" id="UP000187404"/>
    </source>
</evidence>
<keyword evidence="7 10" id="KW-0862">Zinc</keyword>
<dbReference type="Gene3D" id="2.40.50.140">
    <property type="entry name" value="Nucleic acid-binding proteins"/>
    <property type="match status" value="1"/>
</dbReference>
<feature type="binding site" evidence="10">
    <location>
        <position position="256"/>
    </location>
    <ligand>
        <name>Zn(2+)</name>
        <dbReference type="ChEBI" id="CHEBI:29105"/>
    </ligand>
</feature>
<dbReference type="PANTHER" id="PTHR32120">
    <property type="entry name" value="SMALL RIBOSOMAL SUBUNIT BIOGENESIS GTPASE RSGA"/>
    <property type="match status" value="1"/>
</dbReference>
<evidence type="ECO:0000256" key="1">
    <source>
        <dbReference type="ARBA" id="ARBA00022490"/>
    </source>
</evidence>
<keyword evidence="14" id="KW-1185">Reference proteome</keyword>
<protein>
    <recommendedName>
        <fullName evidence="10">Small ribosomal subunit biogenesis GTPase RsgA</fullName>
        <ecNumber evidence="10">3.6.1.-</ecNumber>
    </recommendedName>
</protein>
<evidence type="ECO:0000256" key="10">
    <source>
        <dbReference type="HAMAP-Rule" id="MF_01820"/>
    </source>
</evidence>
<comment type="caution">
    <text evidence="13">The sequence shown here is derived from an EMBL/GenBank/DDBJ whole genome shotgun (WGS) entry which is preliminary data.</text>
</comment>
<dbReference type="OrthoDB" id="9809485at2"/>
<evidence type="ECO:0000256" key="2">
    <source>
        <dbReference type="ARBA" id="ARBA00022517"/>
    </source>
</evidence>
<dbReference type="GO" id="GO:0046872">
    <property type="term" value="F:metal ion binding"/>
    <property type="evidence" value="ECO:0007669"/>
    <property type="project" value="UniProtKB-KW"/>
</dbReference>
<dbReference type="RefSeq" id="WP_075712015.1">
    <property type="nucleotide sequence ID" value="NZ_MJIE01000001.1"/>
</dbReference>
<comment type="similarity">
    <text evidence="10">Belongs to the TRAFAC class YlqF/YawG GTPase family. RsgA subfamily.</text>
</comment>
<dbReference type="GO" id="GO:0005525">
    <property type="term" value="F:GTP binding"/>
    <property type="evidence" value="ECO:0007669"/>
    <property type="project" value="UniProtKB-UniRule"/>
</dbReference>
<feature type="domain" description="EngC GTPase" evidence="11">
    <location>
        <begin position="71"/>
        <end position="217"/>
    </location>
</feature>
<name>A0A1Q9JFT4_9FIRM</name>
<evidence type="ECO:0000256" key="3">
    <source>
        <dbReference type="ARBA" id="ARBA00022723"/>
    </source>
</evidence>
<dbReference type="Pfam" id="PF03193">
    <property type="entry name" value="RsgA_GTPase"/>
    <property type="match status" value="1"/>
</dbReference>
<keyword evidence="2 10" id="KW-0690">Ribosome biogenesis</keyword>
<evidence type="ECO:0000256" key="7">
    <source>
        <dbReference type="ARBA" id="ARBA00022833"/>
    </source>
</evidence>
<dbReference type="SUPFAM" id="SSF50249">
    <property type="entry name" value="Nucleic acid-binding proteins"/>
    <property type="match status" value="1"/>
</dbReference>
<dbReference type="EC" id="3.6.1.-" evidence="10"/>
<keyword evidence="5 10" id="KW-0547">Nucleotide-binding</keyword>
<proteinExistence type="inferred from homology"/>
<feature type="binding site" evidence="10">
    <location>
        <begin position="161"/>
        <end position="169"/>
    </location>
    <ligand>
        <name>GTP</name>
        <dbReference type="ChEBI" id="CHEBI:37565"/>
    </ligand>
</feature>
<keyword evidence="3 10" id="KW-0479">Metal-binding</keyword>
<dbReference type="HAMAP" id="MF_01820">
    <property type="entry name" value="GTPase_RsgA"/>
    <property type="match status" value="1"/>
</dbReference>
<keyword evidence="8 10" id="KW-0694">RNA-binding</keyword>
<reference evidence="13 14" key="1">
    <citation type="journal article" date="2016" name="Appl. Environ. Microbiol.">
        <title>Function and Phylogeny of Bacterial Butyryl Coenzyme A:Acetate Transferases and Their Diversity in the Proximal Colon of Swine.</title>
        <authorList>
            <person name="Trachsel J."/>
            <person name="Bayles D.O."/>
            <person name="Looft T."/>
            <person name="Levine U.Y."/>
            <person name="Allen H.K."/>
        </authorList>
    </citation>
    <scope>NUCLEOTIDE SEQUENCE [LARGE SCALE GENOMIC DNA]</scope>
    <source>
        <strain evidence="13 14">68-3-10</strain>
    </source>
</reference>
<keyword evidence="4 10" id="KW-0699">rRNA-binding</keyword>
<dbReference type="EMBL" id="MJIE01000001">
    <property type="protein sequence ID" value="OLR55007.1"/>
    <property type="molecule type" value="Genomic_DNA"/>
</dbReference>
<organism evidence="13 14">
    <name type="scientific">Hornefia porci</name>
    <dbReference type="NCBI Taxonomy" id="2652292"/>
    <lineage>
        <taxon>Bacteria</taxon>
        <taxon>Bacillati</taxon>
        <taxon>Bacillota</taxon>
        <taxon>Clostridia</taxon>
        <taxon>Peptostreptococcales</taxon>
        <taxon>Anaerovoracaceae</taxon>
        <taxon>Hornefia</taxon>
    </lineage>
</organism>
<feature type="binding site" evidence="10">
    <location>
        <begin position="111"/>
        <end position="114"/>
    </location>
    <ligand>
        <name>GTP</name>
        <dbReference type="ChEBI" id="CHEBI:37565"/>
    </ligand>
</feature>
<dbReference type="STRING" id="1261640.BHK98_02285"/>
<comment type="cofactor">
    <cofactor evidence="10">
        <name>Zn(2+)</name>
        <dbReference type="ChEBI" id="CHEBI:29105"/>
    </cofactor>
    <text evidence="10">Binds 1 zinc ion per subunit.</text>
</comment>
<dbReference type="AlphaFoldDB" id="A0A1Q9JFT4"/>
<evidence type="ECO:0000256" key="5">
    <source>
        <dbReference type="ARBA" id="ARBA00022741"/>
    </source>
</evidence>
<dbReference type="NCBIfam" id="TIGR00157">
    <property type="entry name" value="ribosome small subunit-dependent GTPase A"/>
    <property type="match status" value="1"/>
</dbReference>
<dbReference type="Gene3D" id="3.40.50.300">
    <property type="entry name" value="P-loop containing nucleotide triphosphate hydrolases"/>
    <property type="match status" value="1"/>
</dbReference>
<dbReference type="SUPFAM" id="SSF52540">
    <property type="entry name" value="P-loop containing nucleoside triphosphate hydrolases"/>
    <property type="match status" value="1"/>
</dbReference>
<sequence length="291" mass="32051">MRGRIIKGIGGFYYIRTEQGIVRTRGRGIFRKEGITPMVGDLVEIEVLEDGDGVVNAVEPRRNLFSRPPVVNIDCMVIVFAPAEPSPNFDVIDKFLITAESKGVTPVLCMNKKDLVTEEEAGELTSRYRGVYPVLRVSACTGEGIAELKAEIAGKASALAGPSGVGKSSITNLLIPDAGMETSGLSHKTGRGRHTTRHVEIFGLSGGGMLYDTPGFTSFDLSDVTEDELDACYPEICERLGNCRFDDCHHIHEPGCGIREAVRRGEIHPLRYESYIRNFEELKEKRRNIYG</sequence>
<evidence type="ECO:0000256" key="8">
    <source>
        <dbReference type="ARBA" id="ARBA00022884"/>
    </source>
</evidence>
<accession>A0A1Q9JFT4</accession>
<dbReference type="InterPro" id="IPR004881">
    <property type="entry name" value="Ribosome_biogen_GTPase_RsgA"/>
</dbReference>
<dbReference type="InterPro" id="IPR027417">
    <property type="entry name" value="P-loop_NTPase"/>
</dbReference>
<evidence type="ECO:0000259" key="11">
    <source>
        <dbReference type="PROSITE" id="PS50936"/>
    </source>
</evidence>
<dbReference type="InterPro" id="IPR031944">
    <property type="entry name" value="RsgA_N"/>
</dbReference>
<keyword evidence="9 10" id="KW-0342">GTP-binding</keyword>
<dbReference type="InterPro" id="IPR010914">
    <property type="entry name" value="RsgA_GTPase_dom"/>
</dbReference>
<dbReference type="InterPro" id="IPR030378">
    <property type="entry name" value="G_CP_dom"/>
</dbReference>
<dbReference type="PROSITE" id="PS50936">
    <property type="entry name" value="ENGC_GTPASE"/>
    <property type="match status" value="1"/>
</dbReference>
<dbReference type="GO" id="GO:0042274">
    <property type="term" value="P:ribosomal small subunit biogenesis"/>
    <property type="evidence" value="ECO:0007669"/>
    <property type="project" value="UniProtKB-UniRule"/>
</dbReference>
<evidence type="ECO:0000256" key="9">
    <source>
        <dbReference type="ARBA" id="ARBA00023134"/>
    </source>
</evidence>
<comment type="subcellular location">
    <subcellularLocation>
        <location evidence="10">Cytoplasm</location>
    </subcellularLocation>
</comment>
<dbReference type="PROSITE" id="PS51721">
    <property type="entry name" value="G_CP"/>
    <property type="match status" value="1"/>
</dbReference>
<feature type="binding site" evidence="10">
    <location>
        <position position="250"/>
    </location>
    <ligand>
        <name>Zn(2+)</name>
        <dbReference type="ChEBI" id="CHEBI:29105"/>
    </ligand>
</feature>
<evidence type="ECO:0000256" key="6">
    <source>
        <dbReference type="ARBA" id="ARBA00022801"/>
    </source>
</evidence>
<evidence type="ECO:0000256" key="4">
    <source>
        <dbReference type="ARBA" id="ARBA00022730"/>
    </source>
</evidence>
<dbReference type="PANTHER" id="PTHR32120:SF11">
    <property type="entry name" value="SMALL RIBOSOMAL SUBUNIT BIOGENESIS GTPASE RSGA 1, MITOCHONDRIAL-RELATED"/>
    <property type="match status" value="1"/>
</dbReference>
<dbReference type="GO" id="GO:0005737">
    <property type="term" value="C:cytoplasm"/>
    <property type="evidence" value="ECO:0007669"/>
    <property type="project" value="UniProtKB-SubCell"/>
</dbReference>
<dbReference type="GO" id="GO:0019843">
    <property type="term" value="F:rRNA binding"/>
    <property type="evidence" value="ECO:0007669"/>
    <property type="project" value="UniProtKB-KW"/>
</dbReference>
<dbReference type="InterPro" id="IPR012340">
    <property type="entry name" value="NA-bd_OB-fold"/>
</dbReference>
<dbReference type="Pfam" id="PF16745">
    <property type="entry name" value="RsgA_N"/>
    <property type="match status" value="1"/>
</dbReference>
<gene>
    <name evidence="10" type="primary">rsgA</name>
    <name evidence="13" type="ORF">BHK98_02285</name>
</gene>
<dbReference type="GO" id="GO:0003924">
    <property type="term" value="F:GTPase activity"/>
    <property type="evidence" value="ECO:0007669"/>
    <property type="project" value="UniProtKB-UniRule"/>
</dbReference>
<feature type="binding site" evidence="10">
    <location>
        <position position="243"/>
    </location>
    <ligand>
        <name>Zn(2+)</name>
        <dbReference type="ChEBI" id="CHEBI:29105"/>
    </ligand>
</feature>
<evidence type="ECO:0000313" key="13">
    <source>
        <dbReference type="EMBL" id="OLR55007.1"/>
    </source>
</evidence>
<dbReference type="CDD" id="cd04466">
    <property type="entry name" value="S1_YloQ_GTPase"/>
    <property type="match status" value="1"/>
</dbReference>
<keyword evidence="1 10" id="KW-0963">Cytoplasm</keyword>
<keyword evidence="6 10" id="KW-0378">Hydrolase</keyword>
<comment type="function">
    <text evidence="10">One of several proteins that assist in the late maturation steps of the functional core of the 30S ribosomal subunit. Helps release RbfA from mature subunits. May play a role in the assembly of ribosomal proteins into the subunit. Circularly permuted GTPase that catalyzes slow GTP hydrolysis, GTPase activity is stimulated by the 30S ribosomal subunit.</text>
</comment>
<feature type="binding site" evidence="10">
    <location>
        <position position="248"/>
    </location>
    <ligand>
        <name>Zn(2+)</name>
        <dbReference type="ChEBI" id="CHEBI:29105"/>
    </ligand>
</feature>
<comment type="subunit">
    <text evidence="10">Monomer. Associates with 30S ribosomal subunit, binds 16S rRNA.</text>
</comment>
<dbReference type="Gene3D" id="1.10.40.50">
    <property type="entry name" value="Probable gtpase engc, domain 3"/>
    <property type="match status" value="1"/>
</dbReference>